<dbReference type="InterPro" id="IPR017896">
    <property type="entry name" value="4Fe4S_Fe-S-bd"/>
</dbReference>
<dbReference type="EMBL" id="PZKE01000003">
    <property type="protein sequence ID" value="PTE15541.1"/>
    <property type="molecule type" value="Genomic_DNA"/>
</dbReference>
<organism evidence="3 4">
    <name type="scientific">Fuscovulum blasticum DSM 2131</name>
    <dbReference type="NCBI Taxonomy" id="1188250"/>
    <lineage>
        <taxon>Bacteria</taxon>
        <taxon>Pseudomonadati</taxon>
        <taxon>Pseudomonadota</taxon>
        <taxon>Alphaproteobacteria</taxon>
        <taxon>Rhodobacterales</taxon>
        <taxon>Paracoccaceae</taxon>
        <taxon>Pseudogemmobacter</taxon>
    </lineage>
</organism>
<protein>
    <recommendedName>
        <fullName evidence="2">4Fe-4S ferredoxin-type domain-containing protein</fullName>
    </recommendedName>
</protein>
<gene>
    <name evidence="3" type="ORF">C5F44_03960</name>
</gene>
<keyword evidence="4" id="KW-1185">Reference proteome</keyword>
<feature type="domain" description="4Fe-4S ferredoxin-type" evidence="2">
    <location>
        <begin position="66"/>
        <end position="96"/>
    </location>
</feature>
<evidence type="ECO:0000313" key="4">
    <source>
        <dbReference type="Proteomes" id="UP000241362"/>
    </source>
</evidence>
<sequence>MKARTQGQKRQGMAWVLLVPFLLMSLISPAVMPARADDGTLTLVLCTGDGPVEMTIDLATGAPAKKAPDGSPDRCAWACAQCAGACPGGCAGAALPHLALRRADPPPATTTLARAEATGLPPATGPPSAV</sequence>
<proteinExistence type="predicted"/>
<evidence type="ECO:0000313" key="3">
    <source>
        <dbReference type="EMBL" id="PTE15541.1"/>
    </source>
</evidence>
<name>A0A2T4JCC0_FUSBL</name>
<evidence type="ECO:0000256" key="1">
    <source>
        <dbReference type="SAM" id="MobiDB-lite"/>
    </source>
</evidence>
<evidence type="ECO:0000259" key="2">
    <source>
        <dbReference type="PROSITE" id="PS51379"/>
    </source>
</evidence>
<dbReference type="AlphaFoldDB" id="A0A2T4JCC0"/>
<dbReference type="RefSeq" id="WP_107672218.1">
    <property type="nucleotide sequence ID" value="NZ_PZKE01000003.1"/>
</dbReference>
<reference evidence="3 4" key="1">
    <citation type="submission" date="2018-03" db="EMBL/GenBank/DDBJ databases">
        <title>Rhodobacter blasticus.</title>
        <authorList>
            <person name="Meyer T.E."/>
            <person name="Miller S."/>
            <person name="Lodha T."/>
            <person name="Gandham S."/>
            <person name="Chintalapati S."/>
            <person name="Chintalapati V.R."/>
        </authorList>
    </citation>
    <scope>NUCLEOTIDE SEQUENCE [LARGE SCALE GENOMIC DNA]</scope>
    <source>
        <strain evidence="3 4">DSM 2131</strain>
    </source>
</reference>
<comment type="caution">
    <text evidence="3">The sequence shown here is derived from an EMBL/GenBank/DDBJ whole genome shotgun (WGS) entry which is preliminary data.</text>
</comment>
<dbReference type="Proteomes" id="UP000241362">
    <property type="component" value="Unassembled WGS sequence"/>
</dbReference>
<dbReference type="PROSITE" id="PS51379">
    <property type="entry name" value="4FE4S_FER_2"/>
    <property type="match status" value="1"/>
</dbReference>
<accession>A0A2T4JCC0</accession>
<feature type="region of interest" description="Disordered" evidence="1">
    <location>
        <begin position="102"/>
        <end position="130"/>
    </location>
</feature>